<gene>
    <name evidence="6" type="ORF">KIH39_04910</name>
</gene>
<keyword evidence="1 4" id="KW-0349">Heme</keyword>
<sequence>MLRMILVILGLAAVIAAMLGARGQKTTNRPRHLFWDMKYQGKYYAQSQSRFFGDGRSARMPVSGTVAYSGADYFADAGYLKADNPDFLKEDENFYFGYKGMHEVTVIDETPKMGADGKPVLEGGKPVLVKKERKEMQPKWITNIPQRAIDELGGWDKLLARGKERYTINCSMCHGLSGYGGQGDTAAGIVGKYNMVGIASYHQDRLREMADGEIFNTITMGKNTMSPYGHMTKPIDRWAIVSYVRALQYSQIADKSLVPASQREQLGVPK</sequence>
<dbReference type="EMBL" id="CP074694">
    <property type="protein sequence ID" value="QVL33260.1"/>
    <property type="molecule type" value="Genomic_DNA"/>
</dbReference>
<organism evidence="6 7">
    <name type="scientific">Telmatocola sphagniphila</name>
    <dbReference type="NCBI Taxonomy" id="1123043"/>
    <lineage>
        <taxon>Bacteria</taxon>
        <taxon>Pseudomonadati</taxon>
        <taxon>Planctomycetota</taxon>
        <taxon>Planctomycetia</taxon>
        <taxon>Gemmatales</taxon>
        <taxon>Gemmataceae</taxon>
    </lineage>
</organism>
<evidence type="ECO:0000256" key="2">
    <source>
        <dbReference type="ARBA" id="ARBA00022723"/>
    </source>
</evidence>
<proteinExistence type="predicted"/>
<evidence type="ECO:0000259" key="5">
    <source>
        <dbReference type="PROSITE" id="PS51007"/>
    </source>
</evidence>
<dbReference type="Gene3D" id="1.10.760.10">
    <property type="entry name" value="Cytochrome c-like domain"/>
    <property type="match status" value="1"/>
</dbReference>
<dbReference type="InterPro" id="IPR036909">
    <property type="entry name" value="Cyt_c-like_dom_sf"/>
</dbReference>
<dbReference type="AlphaFoldDB" id="A0A8E6BA83"/>
<dbReference type="PROSITE" id="PS51007">
    <property type="entry name" value="CYTC"/>
    <property type="match status" value="1"/>
</dbReference>
<evidence type="ECO:0000256" key="1">
    <source>
        <dbReference type="ARBA" id="ARBA00022617"/>
    </source>
</evidence>
<dbReference type="InterPro" id="IPR009056">
    <property type="entry name" value="Cyt_c-like_dom"/>
</dbReference>
<evidence type="ECO:0000313" key="7">
    <source>
        <dbReference type="Proteomes" id="UP000676194"/>
    </source>
</evidence>
<dbReference type="Pfam" id="PF13442">
    <property type="entry name" value="Cytochrome_CBB3"/>
    <property type="match status" value="1"/>
</dbReference>
<feature type="domain" description="Cytochrome c" evidence="5">
    <location>
        <begin position="157"/>
        <end position="248"/>
    </location>
</feature>
<dbReference type="KEGG" id="tsph:KIH39_04910"/>
<dbReference type="PANTHER" id="PTHR40394:SF2">
    <property type="entry name" value="QUINOL:CYTOCHROME C OXIDOREDUCTASE MEMBRANE PROTEIN"/>
    <property type="match status" value="1"/>
</dbReference>
<dbReference type="SUPFAM" id="SSF46626">
    <property type="entry name" value="Cytochrome c"/>
    <property type="match status" value="1"/>
</dbReference>
<evidence type="ECO:0000313" key="6">
    <source>
        <dbReference type="EMBL" id="QVL33260.1"/>
    </source>
</evidence>
<keyword evidence="2 4" id="KW-0479">Metal-binding</keyword>
<dbReference type="Proteomes" id="UP000676194">
    <property type="component" value="Chromosome"/>
</dbReference>
<evidence type="ECO:0000256" key="4">
    <source>
        <dbReference type="PROSITE-ProRule" id="PRU00433"/>
    </source>
</evidence>
<reference evidence="6" key="1">
    <citation type="submission" date="2021-05" db="EMBL/GenBank/DDBJ databases">
        <title>Complete genome sequence of the cellulolytic planctomycete Telmatocola sphagniphila SP2T and characterization of the first cellulase from planctomycetes.</title>
        <authorList>
            <person name="Rakitin A.L."/>
            <person name="Beletsky A.V."/>
            <person name="Naumoff D.G."/>
            <person name="Kulichevskaya I.S."/>
            <person name="Mardanov A.V."/>
            <person name="Ravin N.V."/>
            <person name="Dedysh S.N."/>
        </authorList>
    </citation>
    <scope>NUCLEOTIDE SEQUENCE</scope>
    <source>
        <strain evidence="6">SP2T</strain>
    </source>
</reference>
<dbReference type="GO" id="GO:0009055">
    <property type="term" value="F:electron transfer activity"/>
    <property type="evidence" value="ECO:0007669"/>
    <property type="project" value="InterPro"/>
</dbReference>
<protein>
    <submittedName>
        <fullName evidence="6">Cytochrome c</fullName>
    </submittedName>
</protein>
<dbReference type="GO" id="GO:0020037">
    <property type="term" value="F:heme binding"/>
    <property type="evidence" value="ECO:0007669"/>
    <property type="project" value="InterPro"/>
</dbReference>
<keyword evidence="7" id="KW-1185">Reference proteome</keyword>
<dbReference type="GO" id="GO:0046872">
    <property type="term" value="F:metal ion binding"/>
    <property type="evidence" value="ECO:0007669"/>
    <property type="project" value="UniProtKB-KW"/>
</dbReference>
<keyword evidence="3 4" id="KW-0408">Iron</keyword>
<dbReference type="RefSeq" id="WP_213498150.1">
    <property type="nucleotide sequence ID" value="NZ_CP074694.1"/>
</dbReference>
<accession>A0A8E6BA83</accession>
<name>A0A8E6BA83_9BACT</name>
<dbReference type="PANTHER" id="PTHR40394">
    <property type="entry name" value="LIPOPROTEIN-RELATED"/>
    <property type="match status" value="1"/>
</dbReference>
<evidence type="ECO:0000256" key="3">
    <source>
        <dbReference type="ARBA" id="ARBA00023004"/>
    </source>
</evidence>